<keyword evidence="4" id="KW-0998">Cell outer membrane</keyword>
<dbReference type="InterPro" id="IPR011250">
    <property type="entry name" value="OMP/PagP_B-barrel"/>
</dbReference>
<feature type="signal peptide" evidence="6">
    <location>
        <begin position="1"/>
        <end position="20"/>
    </location>
</feature>
<dbReference type="GO" id="GO:0009279">
    <property type="term" value="C:cell outer membrane"/>
    <property type="evidence" value="ECO:0007669"/>
    <property type="project" value="UniProtKB-SubCell"/>
</dbReference>
<evidence type="ECO:0000256" key="6">
    <source>
        <dbReference type="SAM" id="SignalP"/>
    </source>
</evidence>
<evidence type="ECO:0000313" key="8">
    <source>
        <dbReference type="EMBL" id="BCJ91378.1"/>
    </source>
</evidence>
<dbReference type="PANTHER" id="PTHR34001">
    <property type="entry name" value="BLL7405 PROTEIN"/>
    <property type="match status" value="1"/>
</dbReference>
<comment type="subcellular location">
    <subcellularLocation>
        <location evidence="1">Cell outer membrane</location>
    </subcellularLocation>
</comment>
<dbReference type="EMBL" id="AP023361">
    <property type="protein sequence ID" value="BCJ91378.1"/>
    <property type="molecule type" value="Genomic_DNA"/>
</dbReference>
<keyword evidence="9" id="KW-1185">Reference proteome</keyword>
<dbReference type="InterPro" id="IPR051692">
    <property type="entry name" value="OMP-like"/>
</dbReference>
<dbReference type="SUPFAM" id="SSF56925">
    <property type="entry name" value="OMPA-like"/>
    <property type="match status" value="1"/>
</dbReference>
<sequence>MKKLLLAGAALAAMTSASVAADYAAPVENVDVWSGYFVGIAGGYAFKDVDVDNDDGAFEDDLGSDDFIIGAYYGRNWQSDNLVFGLDSSFNYIGLEEDDVLGDVGGPELDVEANFLGLSRVKVGFAFDNTLIYAAGGIATTIISVDEVGTGEDDDDWAFGFTVGAGVEHKFSEHWSARIEYAYFSIESDEIEFDTAGTVDVDLEGHIVRGGVAYHF</sequence>
<proteinExistence type="inferred from homology"/>
<evidence type="ECO:0000259" key="7">
    <source>
        <dbReference type="Pfam" id="PF13505"/>
    </source>
</evidence>
<evidence type="ECO:0000313" key="9">
    <source>
        <dbReference type="Proteomes" id="UP000515317"/>
    </source>
</evidence>
<dbReference type="KEGG" id="tso:IZ6_21130"/>
<name>A0A6S6QXT6_9HYPH</name>
<accession>A0A6S6QXT6</accession>
<organism evidence="8 9">
    <name type="scientific">Terrihabitans soli</name>
    <dbReference type="NCBI Taxonomy" id="708113"/>
    <lineage>
        <taxon>Bacteria</taxon>
        <taxon>Pseudomonadati</taxon>
        <taxon>Pseudomonadota</taxon>
        <taxon>Alphaproteobacteria</taxon>
        <taxon>Hyphomicrobiales</taxon>
        <taxon>Terrihabitans</taxon>
    </lineage>
</organism>
<dbReference type="Gene3D" id="2.40.160.20">
    <property type="match status" value="1"/>
</dbReference>
<feature type="domain" description="Outer membrane protein beta-barrel" evidence="7">
    <location>
        <begin position="8"/>
        <end position="216"/>
    </location>
</feature>
<dbReference type="PANTHER" id="PTHR34001:SF3">
    <property type="entry name" value="BLL7405 PROTEIN"/>
    <property type="match status" value="1"/>
</dbReference>
<dbReference type="InterPro" id="IPR027385">
    <property type="entry name" value="Beta-barrel_OMP"/>
</dbReference>
<keyword evidence="3" id="KW-0472">Membrane</keyword>
<keyword evidence="2 6" id="KW-0732">Signal</keyword>
<dbReference type="Pfam" id="PF13505">
    <property type="entry name" value="OMP_b-brl"/>
    <property type="match status" value="1"/>
</dbReference>
<evidence type="ECO:0000256" key="1">
    <source>
        <dbReference type="ARBA" id="ARBA00004442"/>
    </source>
</evidence>
<comment type="similarity">
    <text evidence="5">Belongs to the Omp25/RopB family.</text>
</comment>
<protein>
    <submittedName>
        <fullName evidence="8">Membrane protein</fullName>
    </submittedName>
</protein>
<gene>
    <name evidence="8" type="ORF">IZ6_21130</name>
</gene>
<evidence type="ECO:0000256" key="3">
    <source>
        <dbReference type="ARBA" id="ARBA00023136"/>
    </source>
</evidence>
<dbReference type="Proteomes" id="UP000515317">
    <property type="component" value="Chromosome"/>
</dbReference>
<dbReference type="RefSeq" id="WP_222875027.1">
    <property type="nucleotide sequence ID" value="NZ_AP023361.1"/>
</dbReference>
<evidence type="ECO:0000256" key="2">
    <source>
        <dbReference type="ARBA" id="ARBA00022729"/>
    </source>
</evidence>
<dbReference type="AlphaFoldDB" id="A0A6S6QXT6"/>
<evidence type="ECO:0000256" key="4">
    <source>
        <dbReference type="ARBA" id="ARBA00023237"/>
    </source>
</evidence>
<reference evidence="8 9" key="1">
    <citation type="submission" date="2020-08" db="EMBL/GenBank/DDBJ databases">
        <title>Genome sequence of Rhizobiales bacterium strain IZ6.</title>
        <authorList>
            <person name="Nakai R."/>
            <person name="Naganuma T."/>
        </authorList>
    </citation>
    <scope>NUCLEOTIDE SEQUENCE [LARGE SCALE GENOMIC DNA]</scope>
    <source>
        <strain evidence="8 9">IZ6</strain>
    </source>
</reference>
<evidence type="ECO:0000256" key="5">
    <source>
        <dbReference type="ARBA" id="ARBA00038306"/>
    </source>
</evidence>
<feature type="chain" id="PRO_5028309868" evidence="6">
    <location>
        <begin position="21"/>
        <end position="216"/>
    </location>
</feature>